<comment type="caution">
    <text evidence="4">The sequence shown here is derived from an EMBL/GenBank/DDBJ whole genome shotgun (WGS) entry which is preliminary data.</text>
</comment>
<keyword evidence="2" id="KW-0812">Transmembrane</keyword>
<organism evidence="4 5">
    <name type="scientific">Bacillus salacetis</name>
    <dbReference type="NCBI Taxonomy" id="2315464"/>
    <lineage>
        <taxon>Bacteria</taxon>
        <taxon>Bacillati</taxon>
        <taxon>Bacillota</taxon>
        <taxon>Bacilli</taxon>
        <taxon>Bacillales</taxon>
        <taxon>Bacillaceae</taxon>
        <taxon>Bacillus</taxon>
    </lineage>
</organism>
<feature type="coiled-coil region" evidence="1">
    <location>
        <begin position="378"/>
        <end position="459"/>
    </location>
</feature>
<feature type="coiled-coil region" evidence="1">
    <location>
        <begin position="322"/>
        <end position="349"/>
    </location>
</feature>
<sequence>MRIKDIHIYGFGKWENFSLNGLNQLSIFYGENEAGKSTIMAFIHGVLFGFPTKLHSEQRYEPKTQAKYGGRLTLAMDDGRSLTVERVKGKAAGDVTVFYEDGSLGGEEELKKELNGLDKAAFQGIYSFNIHGLQEISRLKEEEINRYLFSSGMTGTDAIFKLEEQWQKELDRLFKKSGKKPEINQKISELRETELQFKRAKEKNETITLLIQKKKASEDFMASLYEELEEKEKKFQHLEALEKSWNDLHEYQEIMTRLKELAEIDSFPADGIQRLEMYQSRIAQQRSAMEAGRSRLLELEKSMDETKPDKAIEAKAAVLSSLLEKRELYARWKDQASDYEQKIGQVEVRIGRLLQELKIKEPNSITEVQMDMIIKDRVKNMENALSALQLKKESLMERLASEETQLKYLEMRCTEVEDRLLEETEFQELQRRITEGKEIDTLKIQYEMVQEQLREQAGKKTTKIPQSASSLPAILFSAAAAVLIWIISDSFLLAGGALAVLLALSFYFFRLPNKRGENGYLGDLKGKAEILSEKIENLNRKEDGKERVLLKEQTELRESWKQWILKLENHQHSFSAINEEKRKLLIEEEKVHGDFRRLVRELGLPSELHWNLLGEAFEKLKELRILTEEKQNATELYRGSLQKISLFEKEIGDAVEGLPVKKTTIEETLMRAKDALERNERQALAHEHLKQQQADIMNEQEFIQVQLNALLQESKELLSAAGTESVEDFRRKAGMVSEKKSLEHQKRILFNRLGDPLIKSFFETKEKHMDIKEGKSSLRKTLEAVKQRIHKENETLAETAYEISVLEEGESYTRLLYRYQEQKAALNELSREWLKYSLARSALQKTIEDYKKEKLPKVIQTAEYYLGVLTNGEYAKIHSQQDSYFTIQRKDGMMFTPDELSQGTKEQVYIALRFALVLILKDAYPMPVIIDDGFVNFDEKRTEAVMKLLEQLKDEVQILFFTCHPHILEKVKSGKVIQLHAKKTGLFAPAGE</sequence>
<feature type="domain" description="YhaN AAA" evidence="3">
    <location>
        <begin position="1"/>
        <end position="204"/>
    </location>
</feature>
<dbReference type="Pfam" id="PF13514">
    <property type="entry name" value="AAA_27"/>
    <property type="match status" value="1"/>
</dbReference>
<feature type="transmembrane region" description="Helical" evidence="2">
    <location>
        <begin position="468"/>
        <end position="486"/>
    </location>
</feature>
<name>A0A3A1QTV7_9BACI</name>
<dbReference type="OrthoDB" id="9764467at2"/>
<dbReference type="SUPFAM" id="SSF52540">
    <property type="entry name" value="P-loop containing nucleoside triphosphate hydrolases"/>
    <property type="match status" value="1"/>
</dbReference>
<dbReference type="InterPro" id="IPR038734">
    <property type="entry name" value="YhaN_AAA"/>
</dbReference>
<evidence type="ECO:0000256" key="1">
    <source>
        <dbReference type="SAM" id="Coils"/>
    </source>
</evidence>
<protein>
    <recommendedName>
        <fullName evidence="3">YhaN AAA domain-containing protein</fullName>
    </recommendedName>
</protein>
<evidence type="ECO:0000259" key="3">
    <source>
        <dbReference type="Pfam" id="PF13514"/>
    </source>
</evidence>
<evidence type="ECO:0000256" key="2">
    <source>
        <dbReference type="SAM" id="Phobius"/>
    </source>
</evidence>
<dbReference type="Gene3D" id="3.40.50.300">
    <property type="entry name" value="P-loop containing nucleotide triphosphate hydrolases"/>
    <property type="match status" value="2"/>
</dbReference>
<keyword evidence="2" id="KW-1133">Transmembrane helix</keyword>
<evidence type="ECO:0000313" key="4">
    <source>
        <dbReference type="EMBL" id="RIW30932.1"/>
    </source>
</evidence>
<proteinExistence type="predicted"/>
<dbReference type="InterPro" id="IPR027417">
    <property type="entry name" value="P-loop_NTPase"/>
</dbReference>
<reference evidence="4 5" key="1">
    <citation type="submission" date="2018-09" db="EMBL/GenBank/DDBJ databases">
        <title>Bacillus saliacetes sp. nov., isolated from Thai shrimp paste (Ka-pi).</title>
        <authorList>
            <person name="Daroonpunt R."/>
            <person name="Tanasupawat S."/>
            <person name="Yiamsombut S."/>
        </authorList>
    </citation>
    <scope>NUCLEOTIDE SEQUENCE [LARGE SCALE GENOMIC DNA]</scope>
    <source>
        <strain evidence="4 5">SKP7-4</strain>
    </source>
</reference>
<evidence type="ECO:0000313" key="5">
    <source>
        <dbReference type="Proteomes" id="UP000265801"/>
    </source>
</evidence>
<keyword evidence="5" id="KW-1185">Reference proteome</keyword>
<feature type="transmembrane region" description="Helical" evidence="2">
    <location>
        <begin position="492"/>
        <end position="509"/>
    </location>
</feature>
<dbReference type="PANTHER" id="PTHR41259:SF1">
    <property type="entry name" value="DOUBLE-STRAND BREAK REPAIR RAD50 ATPASE, PUTATIVE-RELATED"/>
    <property type="match status" value="1"/>
</dbReference>
<keyword evidence="2" id="KW-0472">Membrane</keyword>
<accession>A0A3A1QTV7</accession>
<dbReference type="RefSeq" id="WP_119548375.1">
    <property type="nucleotide sequence ID" value="NZ_QXIR01000024.1"/>
</dbReference>
<feature type="coiled-coil region" evidence="1">
    <location>
        <begin position="521"/>
        <end position="548"/>
    </location>
</feature>
<keyword evidence="1" id="KW-0175">Coiled coil</keyword>
<dbReference type="EMBL" id="QXIR01000024">
    <property type="protein sequence ID" value="RIW30932.1"/>
    <property type="molecule type" value="Genomic_DNA"/>
</dbReference>
<feature type="coiled-coil region" evidence="1">
    <location>
        <begin position="775"/>
        <end position="832"/>
    </location>
</feature>
<feature type="coiled-coil region" evidence="1">
    <location>
        <begin position="183"/>
        <end position="241"/>
    </location>
</feature>
<gene>
    <name evidence="4" type="ORF">D3H55_16240</name>
</gene>
<dbReference type="Proteomes" id="UP000265801">
    <property type="component" value="Unassembled WGS sequence"/>
</dbReference>
<dbReference type="AlphaFoldDB" id="A0A3A1QTV7"/>
<dbReference type="PANTHER" id="PTHR41259">
    <property type="entry name" value="DOUBLE-STRAND BREAK REPAIR RAD50 ATPASE, PUTATIVE-RELATED"/>
    <property type="match status" value="1"/>
</dbReference>